<sequence length="309" mass="32897">MMNALLPTLLAMLNKPLRAVSNPLLEAWMRLSRRFSRQIRFLQSEVGAINLAGPGEALDGSLPTIFSEFKLLRDETGVMRSTATTMTLNPHEGTTKNVNNYSRVIAYDVADGVDITQAQALADTTTSYTPGEVAVQVILAGSTMRRVQDPQLLERTGKMLNNAYDLKEDSDGAAQLSSFVPIMGAAADIIGPGMLTGAAARLGIGNDRANPEPAPGPWFTVLHPLQSHELLARITFTDVPLGTTTHIPTTGNTNDTVIPGGPHAMSEKFMRDGIGALGRFAGMTVKTDANISVDSDDDASGASFSQEGL</sequence>
<protein>
    <recommendedName>
        <fullName evidence="2">Bacteriophage Mu GpT domain-containing protein</fullName>
    </recommendedName>
</protein>
<proteinExistence type="predicted"/>
<evidence type="ECO:0000313" key="1">
    <source>
        <dbReference type="EMBL" id="KKM82222.1"/>
    </source>
</evidence>
<name>A0A0F9NLP0_9ZZZZ</name>
<organism evidence="1">
    <name type="scientific">marine sediment metagenome</name>
    <dbReference type="NCBI Taxonomy" id="412755"/>
    <lineage>
        <taxon>unclassified sequences</taxon>
        <taxon>metagenomes</taxon>
        <taxon>ecological metagenomes</taxon>
    </lineage>
</organism>
<comment type="caution">
    <text evidence="1">The sequence shown here is derived from an EMBL/GenBank/DDBJ whole genome shotgun (WGS) entry which is preliminary data.</text>
</comment>
<accession>A0A0F9NLP0</accession>
<feature type="non-terminal residue" evidence="1">
    <location>
        <position position="309"/>
    </location>
</feature>
<reference evidence="1" key="1">
    <citation type="journal article" date="2015" name="Nature">
        <title>Complex archaea that bridge the gap between prokaryotes and eukaryotes.</title>
        <authorList>
            <person name="Spang A."/>
            <person name="Saw J.H."/>
            <person name="Jorgensen S.L."/>
            <person name="Zaremba-Niedzwiedzka K."/>
            <person name="Martijn J."/>
            <person name="Lind A.E."/>
            <person name="van Eijk R."/>
            <person name="Schleper C."/>
            <person name="Guy L."/>
            <person name="Ettema T.J."/>
        </authorList>
    </citation>
    <scope>NUCLEOTIDE SEQUENCE</scope>
</reference>
<gene>
    <name evidence="1" type="ORF">LCGC14_1321750</name>
</gene>
<evidence type="ECO:0008006" key="2">
    <source>
        <dbReference type="Google" id="ProtNLM"/>
    </source>
</evidence>
<dbReference type="AlphaFoldDB" id="A0A0F9NLP0"/>
<dbReference type="EMBL" id="LAZR01007896">
    <property type="protein sequence ID" value="KKM82222.1"/>
    <property type="molecule type" value="Genomic_DNA"/>
</dbReference>